<keyword evidence="2" id="KW-0677">Repeat</keyword>
<dbReference type="EMBL" id="CP064812">
    <property type="protein sequence ID" value="QPG74101.1"/>
    <property type="molecule type" value="Genomic_DNA"/>
</dbReference>
<dbReference type="GeneID" id="62194823"/>
<dbReference type="RefSeq" id="XP_038777666.1">
    <property type="nucleotide sequence ID" value="XM_038921738.1"/>
</dbReference>
<sequence length="509" mass="58639">MSPLLPLAYDRSRIDELTNPHSIVLSTVVTNRGSELDAMDDLFDIPTVTPSSDPYSETSSLPYSSSSSCLDTTKLPYLQKLHKPQNGTIHTTPSSDTSLGSLHRLQKLTPGNDLALDREGKVYGIKLADDTFPMGYRPSLYDDPTFFVVQNSTETLNRASEVITRTFERDPNREIYEAYMLDLDRYGLKSLPEQINDFRDLVIFNRKGEITPPCLQLFASNNELRSISPKIFEIGGLEILVLRNNKIARVPSAIGHAKSLRNINIAQNKIKFFPHTILNLDHLEVLTIRPNQLIEAREVACQEVHKVEPLQDTEFHEFGKEIRYTGELRWITKDKLISGTAITAIKLSRNLSSLQENTFSTKEANFWTLHHTQPDEDHTREQEYAMKHTSWCPKLSELASRRISEYLISQSEIMKWKDTTHERMYKMAIKALIHKTNGETCGYCKNIVVESVAELMEWWDFKDCSLIPIKRNFCSKRCALLWWEKIAPITTNEEYGEEEYKRTEPHFWD</sequence>
<dbReference type="AlphaFoldDB" id="A0A875RXC5"/>
<dbReference type="KEGG" id="bnn:FOA43_001422"/>
<dbReference type="InterPro" id="IPR050216">
    <property type="entry name" value="LRR_domain-containing"/>
</dbReference>
<dbReference type="InterPro" id="IPR001611">
    <property type="entry name" value="Leu-rich_rpt"/>
</dbReference>
<dbReference type="InterPro" id="IPR032675">
    <property type="entry name" value="LRR_dom_sf"/>
</dbReference>
<keyword evidence="4" id="KW-1185">Reference proteome</keyword>
<dbReference type="PANTHER" id="PTHR48051:SF13">
    <property type="entry name" value="LEUCINE-RICH REPEAT-CONTAINING PROTEIN 30"/>
    <property type="match status" value="1"/>
</dbReference>
<reference evidence="3" key="1">
    <citation type="submission" date="2020-10" db="EMBL/GenBank/DDBJ databases">
        <authorList>
            <person name="Roach M.J.R."/>
        </authorList>
    </citation>
    <scope>NUCLEOTIDE SEQUENCE</scope>
    <source>
        <strain evidence="3">CBS 1945</strain>
    </source>
</reference>
<organism evidence="3 4">
    <name type="scientific">Eeniella nana</name>
    <name type="common">Yeast</name>
    <name type="synonym">Brettanomyces nanus</name>
    <dbReference type="NCBI Taxonomy" id="13502"/>
    <lineage>
        <taxon>Eukaryota</taxon>
        <taxon>Fungi</taxon>
        <taxon>Dikarya</taxon>
        <taxon>Ascomycota</taxon>
        <taxon>Saccharomycotina</taxon>
        <taxon>Pichiomycetes</taxon>
        <taxon>Pichiales</taxon>
        <taxon>Pichiaceae</taxon>
        <taxon>Brettanomyces</taxon>
    </lineage>
</organism>
<gene>
    <name evidence="3" type="ORF">FOA43_001422</name>
</gene>
<dbReference type="SUPFAM" id="SSF52075">
    <property type="entry name" value="Outer arm dynein light chain 1"/>
    <property type="match status" value="1"/>
</dbReference>
<dbReference type="Gene3D" id="3.80.10.10">
    <property type="entry name" value="Ribonuclease Inhibitor"/>
    <property type="match status" value="1"/>
</dbReference>
<dbReference type="GO" id="GO:0005737">
    <property type="term" value="C:cytoplasm"/>
    <property type="evidence" value="ECO:0007669"/>
    <property type="project" value="TreeGrafter"/>
</dbReference>
<dbReference type="OrthoDB" id="1517790at2759"/>
<evidence type="ECO:0000256" key="2">
    <source>
        <dbReference type="ARBA" id="ARBA00022737"/>
    </source>
</evidence>
<dbReference type="Pfam" id="PF13855">
    <property type="entry name" value="LRR_8"/>
    <property type="match status" value="1"/>
</dbReference>
<keyword evidence="1" id="KW-0433">Leucine-rich repeat</keyword>
<proteinExistence type="predicted"/>
<evidence type="ECO:0000313" key="4">
    <source>
        <dbReference type="Proteomes" id="UP000662931"/>
    </source>
</evidence>
<dbReference type="Proteomes" id="UP000662931">
    <property type="component" value="Chromosome 1"/>
</dbReference>
<dbReference type="PANTHER" id="PTHR48051">
    <property type="match status" value="1"/>
</dbReference>
<name>A0A875RXC5_EENNA</name>
<evidence type="ECO:0000313" key="3">
    <source>
        <dbReference type="EMBL" id="QPG74101.1"/>
    </source>
</evidence>
<protein>
    <submittedName>
        <fullName evidence="3">Uncharacterized protein</fullName>
    </submittedName>
</protein>
<evidence type="ECO:0000256" key="1">
    <source>
        <dbReference type="ARBA" id="ARBA00022614"/>
    </source>
</evidence>
<accession>A0A875RXC5</accession>